<keyword evidence="2" id="KW-1185">Reference proteome</keyword>
<reference evidence="1 2" key="1">
    <citation type="submission" date="2021-06" db="EMBL/GenBank/DDBJ databases">
        <authorList>
            <person name="Palmer J.M."/>
        </authorList>
    </citation>
    <scope>NUCLEOTIDE SEQUENCE [LARGE SCALE GENOMIC DNA]</scope>
    <source>
        <strain evidence="2">if_2019</strain>
        <tissue evidence="1">Muscle</tissue>
    </source>
</reference>
<proteinExistence type="predicted"/>
<sequence length="94" mass="10731">MTQEGLVLHLQRMTSYWTVKRSPVVCTLYQMADDNIRKSAVCDESGGTLQIQEGVCYLSSLIDSPDDARMAHLKWTREKERGVRIPDKSVEPNF</sequence>
<dbReference type="EMBL" id="JAHRIQ010058087">
    <property type="protein sequence ID" value="MEQ2239317.1"/>
    <property type="molecule type" value="Genomic_DNA"/>
</dbReference>
<name>A0ABV0U6K9_9TELE</name>
<evidence type="ECO:0000313" key="1">
    <source>
        <dbReference type="EMBL" id="MEQ2239317.1"/>
    </source>
</evidence>
<evidence type="ECO:0000313" key="2">
    <source>
        <dbReference type="Proteomes" id="UP001482620"/>
    </source>
</evidence>
<organism evidence="1 2">
    <name type="scientific">Ilyodon furcidens</name>
    <name type="common">goldbreast splitfin</name>
    <dbReference type="NCBI Taxonomy" id="33524"/>
    <lineage>
        <taxon>Eukaryota</taxon>
        <taxon>Metazoa</taxon>
        <taxon>Chordata</taxon>
        <taxon>Craniata</taxon>
        <taxon>Vertebrata</taxon>
        <taxon>Euteleostomi</taxon>
        <taxon>Actinopterygii</taxon>
        <taxon>Neopterygii</taxon>
        <taxon>Teleostei</taxon>
        <taxon>Neoteleostei</taxon>
        <taxon>Acanthomorphata</taxon>
        <taxon>Ovalentaria</taxon>
        <taxon>Atherinomorphae</taxon>
        <taxon>Cyprinodontiformes</taxon>
        <taxon>Goodeidae</taxon>
        <taxon>Ilyodon</taxon>
    </lineage>
</organism>
<protein>
    <submittedName>
        <fullName evidence="1">Uncharacterized protein</fullName>
    </submittedName>
</protein>
<comment type="caution">
    <text evidence="1">The sequence shown here is derived from an EMBL/GenBank/DDBJ whole genome shotgun (WGS) entry which is preliminary data.</text>
</comment>
<gene>
    <name evidence="1" type="ORF">ILYODFUR_003174</name>
</gene>
<accession>A0ABV0U6K9</accession>
<dbReference type="Proteomes" id="UP001482620">
    <property type="component" value="Unassembled WGS sequence"/>
</dbReference>